<evidence type="ECO:0000313" key="1">
    <source>
        <dbReference type="EMBL" id="KAF6147318.1"/>
    </source>
</evidence>
<sequence length="78" mass="9280">MQSSTTTCQLNLHKYMEDFGWISQDKLWFLKEYLLHTGEPRIHFLHLRLRNSCRSVRSWVAGRLYFKGTASSYQLLPS</sequence>
<dbReference type="AlphaFoldDB" id="A0A7J7LXQ5"/>
<name>A0A7J7LXQ5_9MAGN</name>
<dbReference type="EMBL" id="JACGCM010001927">
    <property type="protein sequence ID" value="KAF6147318.1"/>
    <property type="molecule type" value="Genomic_DNA"/>
</dbReference>
<comment type="caution">
    <text evidence="1">The sequence shown here is derived from an EMBL/GenBank/DDBJ whole genome shotgun (WGS) entry which is preliminary data.</text>
</comment>
<reference evidence="1 2" key="1">
    <citation type="journal article" date="2020" name="IScience">
        <title>Genome Sequencing of the Endangered Kingdonia uniflora (Circaeasteraceae, Ranunculales) Reveals Potential Mechanisms of Evolutionary Specialization.</title>
        <authorList>
            <person name="Sun Y."/>
            <person name="Deng T."/>
            <person name="Zhang A."/>
            <person name="Moore M.J."/>
            <person name="Landis J.B."/>
            <person name="Lin N."/>
            <person name="Zhang H."/>
            <person name="Zhang X."/>
            <person name="Huang J."/>
            <person name="Zhang X."/>
            <person name="Sun H."/>
            <person name="Wang H."/>
        </authorList>
    </citation>
    <scope>NUCLEOTIDE SEQUENCE [LARGE SCALE GENOMIC DNA]</scope>
    <source>
        <strain evidence="1">TB1705</strain>
        <tissue evidence="1">Leaf</tissue>
    </source>
</reference>
<keyword evidence="2" id="KW-1185">Reference proteome</keyword>
<accession>A0A7J7LXQ5</accession>
<dbReference type="Proteomes" id="UP000541444">
    <property type="component" value="Unassembled WGS sequence"/>
</dbReference>
<proteinExistence type="predicted"/>
<protein>
    <submittedName>
        <fullName evidence="1">Uncharacterized protein</fullName>
    </submittedName>
</protein>
<evidence type="ECO:0000313" key="2">
    <source>
        <dbReference type="Proteomes" id="UP000541444"/>
    </source>
</evidence>
<gene>
    <name evidence="1" type="ORF">GIB67_009801</name>
</gene>
<organism evidence="1 2">
    <name type="scientific">Kingdonia uniflora</name>
    <dbReference type="NCBI Taxonomy" id="39325"/>
    <lineage>
        <taxon>Eukaryota</taxon>
        <taxon>Viridiplantae</taxon>
        <taxon>Streptophyta</taxon>
        <taxon>Embryophyta</taxon>
        <taxon>Tracheophyta</taxon>
        <taxon>Spermatophyta</taxon>
        <taxon>Magnoliopsida</taxon>
        <taxon>Ranunculales</taxon>
        <taxon>Circaeasteraceae</taxon>
        <taxon>Kingdonia</taxon>
    </lineage>
</organism>